<evidence type="ECO:0000256" key="4">
    <source>
        <dbReference type="ARBA" id="ARBA00022857"/>
    </source>
</evidence>
<dbReference type="Proteomes" id="UP001187415">
    <property type="component" value="Unassembled WGS sequence"/>
</dbReference>
<keyword evidence="4" id="KW-0521">NADP</keyword>
<evidence type="ECO:0000256" key="2">
    <source>
        <dbReference type="ARBA" id="ARBA00022729"/>
    </source>
</evidence>
<reference evidence="6" key="1">
    <citation type="submission" date="2023-07" db="EMBL/GenBank/DDBJ databases">
        <title>Chromosome-level Genome Assembly of Striped Snakehead (Channa striata).</title>
        <authorList>
            <person name="Liu H."/>
        </authorList>
    </citation>
    <scope>NUCLEOTIDE SEQUENCE</scope>
    <source>
        <strain evidence="6">Gz</strain>
        <tissue evidence="6">Muscle</tissue>
    </source>
</reference>
<keyword evidence="1" id="KW-0285">Flavoprotein</keyword>
<proteinExistence type="predicted"/>
<evidence type="ECO:0000256" key="1">
    <source>
        <dbReference type="ARBA" id="ARBA00022630"/>
    </source>
</evidence>
<name>A0AA88MBV1_CHASR</name>
<keyword evidence="7" id="KW-1185">Reference proteome</keyword>
<sequence length="194" mass="21690">MERYCSLSREQVLGNIPMMFITFPSAKDPAANIRHTGKSSMTLLTMARCEWFEECKGTNLGERGQDYLDLKNSMAQELLDWAFSIFPQLQDKVVLVDAATPLTNAHYLRGPRGEMHGAEHNVERFTPETIARIRPQTPVRGLYLTGQDVFCNGVAGALHGGLLCASAILNQILYIDLLAVKTRLKHKQANEKLT</sequence>
<keyword evidence="3" id="KW-0274">FAD</keyword>
<evidence type="ECO:0000256" key="3">
    <source>
        <dbReference type="ARBA" id="ARBA00022827"/>
    </source>
</evidence>
<accession>A0AA88MBV1</accession>
<comment type="caution">
    <text evidence="6">The sequence shown here is derived from an EMBL/GenBank/DDBJ whole genome shotgun (WGS) entry which is preliminary data.</text>
</comment>
<protein>
    <submittedName>
        <fullName evidence="6">Uncharacterized protein</fullName>
    </submittedName>
</protein>
<evidence type="ECO:0000313" key="7">
    <source>
        <dbReference type="Proteomes" id="UP001187415"/>
    </source>
</evidence>
<dbReference type="EMBL" id="JAUPFM010000013">
    <property type="protein sequence ID" value="KAK2832812.1"/>
    <property type="molecule type" value="Genomic_DNA"/>
</dbReference>
<dbReference type="InterPro" id="IPR052206">
    <property type="entry name" value="Retinol_saturase"/>
</dbReference>
<keyword evidence="2" id="KW-0732">Signal</keyword>
<dbReference type="AlphaFoldDB" id="A0AA88MBV1"/>
<evidence type="ECO:0000256" key="5">
    <source>
        <dbReference type="ARBA" id="ARBA00023027"/>
    </source>
</evidence>
<evidence type="ECO:0000313" key="6">
    <source>
        <dbReference type="EMBL" id="KAK2832812.1"/>
    </source>
</evidence>
<gene>
    <name evidence="6" type="ORF">Q5P01_016701</name>
</gene>
<organism evidence="6 7">
    <name type="scientific">Channa striata</name>
    <name type="common">Snakehead murrel</name>
    <name type="synonym">Ophicephalus striatus</name>
    <dbReference type="NCBI Taxonomy" id="64152"/>
    <lineage>
        <taxon>Eukaryota</taxon>
        <taxon>Metazoa</taxon>
        <taxon>Chordata</taxon>
        <taxon>Craniata</taxon>
        <taxon>Vertebrata</taxon>
        <taxon>Euteleostomi</taxon>
        <taxon>Actinopterygii</taxon>
        <taxon>Neopterygii</taxon>
        <taxon>Teleostei</taxon>
        <taxon>Neoteleostei</taxon>
        <taxon>Acanthomorphata</taxon>
        <taxon>Anabantaria</taxon>
        <taxon>Anabantiformes</taxon>
        <taxon>Channoidei</taxon>
        <taxon>Channidae</taxon>
        <taxon>Channa</taxon>
    </lineage>
</organism>
<dbReference type="PANTHER" id="PTHR46091">
    <property type="entry name" value="BLR7054 PROTEIN"/>
    <property type="match status" value="1"/>
</dbReference>
<keyword evidence="5" id="KW-0520">NAD</keyword>
<dbReference type="PANTHER" id="PTHR46091:SF2">
    <property type="entry name" value="AMINE OXIDASE DOMAIN-CONTAINING PROTEIN"/>
    <property type="match status" value="1"/>
</dbReference>